<evidence type="ECO:0000256" key="1">
    <source>
        <dbReference type="SAM" id="MobiDB-lite"/>
    </source>
</evidence>
<accession>A0A9P6VH67</accession>
<name>A0A9P6VH67_9HELO</name>
<keyword evidence="3" id="KW-1185">Reference proteome</keyword>
<dbReference type="EMBL" id="VNKQ01000011">
    <property type="protein sequence ID" value="KAG0647855.1"/>
    <property type="molecule type" value="Genomic_DNA"/>
</dbReference>
<evidence type="ECO:0000313" key="3">
    <source>
        <dbReference type="Proteomes" id="UP000785200"/>
    </source>
</evidence>
<proteinExistence type="predicted"/>
<evidence type="ECO:0000313" key="2">
    <source>
        <dbReference type="EMBL" id="KAG0647855.1"/>
    </source>
</evidence>
<comment type="caution">
    <text evidence="2">The sequence shown here is derived from an EMBL/GenBank/DDBJ whole genome shotgun (WGS) entry which is preliminary data.</text>
</comment>
<dbReference type="OrthoDB" id="5396104at2759"/>
<gene>
    <name evidence="2" type="ORF">D0Z07_5959</name>
</gene>
<feature type="region of interest" description="Disordered" evidence="1">
    <location>
        <begin position="334"/>
        <end position="355"/>
    </location>
</feature>
<feature type="compositionally biased region" description="Low complexity" evidence="1">
    <location>
        <begin position="334"/>
        <end position="352"/>
    </location>
</feature>
<dbReference type="AlphaFoldDB" id="A0A9P6VH67"/>
<feature type="region of interest" description="Disordered" evidence="1">
    <location>
        <begin position="467"/>
        <end position="497"/>
    </location>
</feature>
<feature type="compositionally biased region" description="Acidic residues" evidence="1">
    <location>
        <begin position="486"/>
        <end position="497"/>
    </location>
</feature>
<dbReference type="Proteomes" id="UP000785200">
    <property type="component" value="Unassembled WGS sequence"/>
</dbReference>
<organism evidence="2 3">
    <name type="scientific">Hyphodiscus hymeniophilus</name>
    <dbReference type="NCBI Taxonomy" id="353542"/>
    <lineage>
        <taxon>Eukaryota</taxon>
        <taxon>Fungi</taxon>
        <taxon>Dikarya</taxon>
        <taxon>Ascomycota</taxon>
        <taxon>Pezizomycotina</taxon>
        <taxon>Leotiomycetes</taxon>
        <taxon>Helotiales</taxon>
        <taxon>Hyphodiscaceae</taxon>
        <taxon>Hyphodiscus</taxon>
    </lineage>
</organism>
<feature type="compositionally biased region" description="Basic residues" evidence="1">
    <location>
        <begin position="1"/>
        <end position="10"/>
    </location>
</feature>
<feature type="compositionally biased region" description="Basic and acidic residues" evidence="1">
    <location>
        <begin position="472"/>
        <end position="485"/>
    </location>
</feature>
<feature type="region of interest" description="Disordered" evidence="1">
    <location>
        <begin position="1"/>
        <end position="33"/>
    </location>
</feature>
<sequence length="497" mass="56442">MAPRPRRPRSPRPLVLLPGQTKPIPHKYTPDQHSYLAFPPSPTSLRAVPRTPLKPPSRLHLRTLLPSPPPPSTYTNTAPSIPYPWVWRCHKCTAVYRLGVTRRCLHDGHVFCSVPPQPPTPVDSRDIMVDTAAEEDEFCHDSGSDGAASVERSRVRLVQRRRRKSRRERRRPVGCGSEFDYGGWEEYNEWRRYTRAWIYEKGVAPRRKDGRDGEARDDGDEGGETMKRGCWEDCEFPSRCHHLRVQKEIEMRQAQALLESEQAVLAEKQMEAASRFSEDGGGQVTFDYHGRVLSIEDWEKELQRQKMVEFERSELEIEHLEDFAVAVYGNSVSSSSTRSASSSVTTSSQSSVPATEEMDMVGMERRGLEGEAHMVDVGLGPICPSTSSENTELGDEEMYDSDFATKHRKKSIQKIAQLTGLMLGVEPVERGYGEEKPRSPLKEGLTFGDQIWDDVDLGLGEVGYEESEIVEEERSGGDFRRRIERDEEEEFGDEEVL</sequence>
<protein>
    <submittedName>
        <fullName evidence="2">Uncharacterized protein</fullName>
    </submittedName>
</protein>
<reference evidence="2" key="1">
    <citation type="submission" date="2019-07" db="EMBL/GenBank/DDBJ databases">
        <title>Hyphodiscus hymeniophilus genome sequencing and assembly.</title>
        <authorList>
            <person name="Kramer G."/>
            <person name="Nodwell J."/>
        </authorList>
    </citation>
    <scope>NUCLEOTIDE SEQUENCE</scope>
    <source>
        <strain evidence="2">ATCC 34498</strain>
    </source>
</reference>